<evidence type="ECO:0000313" key="2">
    <source>
        <dbReference type="Proteomes" id="UP000194137"/>
    </source>
</evidence>
<dbReference type="SUPFAM" id="SSF140804">
    <property type="entry name" value="YidB-like"/>
    <property type="match status" value="1"/>
</dbReference>
<reference evidence="1 2" key="1">
    <citation type="submission" date="2017-05" db="EMBL/GenBank/DDBJ databases">
        <title>Full genome sequence of Pseudorhodoplanes sinuspersici.</title>
        <authorList>
            <person name="Dastgheib S.M.M."/>
            <person name="Shavandi M."/>
            <person name="Tirandaz H."/>
        </authorList>
    </citation>
    <scope>NUCLEOTIDE SEQUENCE [LARGE SCALE GENOMIC DNA]</scope>
    <source>
        <strain evidence="1 2">RIPI110</strain>
    </source>
</reference>
<proteinExistence type="predicted"/>
<dbReference type="Pfam" id="PF20159">
    <property type="entry name" value="YidB"/>
    <property type="match status" value="1"/>
</dbReference>
<evidence type="ECO:0000313" key="1">
    <source>
        <dbReference type="EMBL" id="ARQ03240.1"/>
    </source>
</evidence>
<name>A0A1W7A0Y2_9HYPH</name>
<dbReference type="KEGG" id="psin:CAK95_27925"/>
<organism evidence="1 2">
    <name type="scientific">Pseudorhodoplanes sinuspersici</name>
    <dbReference type="NCBI Taxonomy" id="1235591"/>
    <lineage>
        <taxon>Bacteria</taxon>
        <taxon>Pseudomonadati</taxon>
        <taxon>Pseudomonadota</taxon>
        <taxon>Alphaproteobacteria</taxon>
        <taxon>Hyphomicrobiales</taxon>
        <taxon>Pseudorhodoplanes</taxon>
    </lineage>
</organism>
<keyword evidence="2" id="KW-1185">Reference proteome</keyword>
<evidence type="ECO:0008006" key="3">
    <source>
        <dbReference type="Google" id="ProtNLM"/>
    </source>
</evidence>
<dbReference type="InterPro" id="IPR045372">
    <property type="entry name" value="YidB"/>
</dbReference>
<dbReference type="OrthoDB" id="4235777at2"/>
<dbReference type="AlphaFoldDB" id="A0A1W7A0Y2"/>
<dbReference type="InterPro" id="IPR027405">
    <property type="entry name" value="YidB-like"/>
</dbReference>
<dbReference type="EMBL" id="CP021112">
    <property type="protein sequence ID" value="ARQ03240.1"/>
    <property type="molecule type" value="Genomic_DNA"/>
</dbReference>
<accession>A0A1W7A0Y2</accession>
<sequence>MDSSAPGGNLTKPLMIALGALLVGKMMSGGGAQASTPAASAPDGGLLGGVGGLLDKLKNAGHGDKVNSWVGNTAGDQKPIAPGELGAALGPQTVSNAAQQANMSEQQLLSMLAQNLPQIIGKLTANGTIPSLQQVAAALTQK</sequence>
<gene>
    <name evidence="1" type="ORF">CAK95_27925</name>
</gene>
<dbReference type="Gene3D" id="1.10.10.690">
    <property type="entry name" value="YidB-like"/>
    <property type="match status" value="1"/>
</dbReference>
<protein>
    <recommendedName>
        <fullName evidence="3">DUF937 domain-containing protein</fullName>
    </recommendedName>
</protein>
<dbReference type="STRING" id="1235591.CAK95_27925"/>
<dbReference type="Proteomes" id="UP000194137">
    <property type="component" value="Chromosome"/>
</dbReference>